<dbReference type="EMBL" id="KQ417748">
    <property type="protein sequence ID" value="KOF90488.1"/>
    <property type="molecule type" value="Genomic_DNA"/>
</dbReference>
<gene>
    <name evidence="2" type="ORF">OCBIM_22011105mg</name>
</gene>
<evidence type="ECO:0000313" key="2">
    <source>
        <dbReference type="EMBL" id="KOF90488.1"/>
    </source>
</evidence>
<accession>A0A0L8HMN1</accession>
<keyword evidence="1" id="KW-1133">Transmembrane helix</keyword>
<evidence type="ECO:0000256" key="1">
    <source>
        <dbReference type="SAM" id="Phobius"/>
    </source>
</evidence>
<protein>
    <submittedName>
        <fullName evidence="2">Uncharacterized protein</fullName>
    </submittedName>
</protein>
<dbReference type="AlphaFoldDB" id="A0A0L8HMN1"/>
<feature type="transmembrane region" description="Helical" evidence="1">
    <location>
        <begin position="85"/>
        <end position="105"/>
    </location>
</feature>
<name>A0A0L8HMN1_OCTBM</name>
<proteinExistence type="predicted"/>
<keyword evidence="1" id="KW-0812">Transmembrane</keyword>
<organism evidence="2">
    <name type="scientific">Octopus bimaculoides</name>
    <name type="common">California two-spotted octopus</name>
    <dbReference type="NCBI Taxonomy" id="37653"/>
    <lineage>
        <taxon>Eukaryota</taxon>
        <taxon>Metazoa</taxon>
        <taxon>Spiralia</taxon>
        <taxon>Lophotrochozoa</taxon>
        <taxon>Mollusca</taxon>
        <taxon>Cephalopoda</taxon>
        <taxon>Coleoidea</taxon>
        <taxon>Octopodiformes</taxon>
        <taxon>Octopoda</taxon>
        <taxon>Incirrata</taxon>
        <taxon>Octopodidae</taxon>
        <taxon>Octopus</taxon>
    </lineage>
</organism>
<feature type="transmembrane region" description="Helical" evidence="1">
    <location>
        <begin position="57"/>
        <end position="79"/>
    </location>
</feature>
<reference evidence="2" key="1">
    <citation type="submission" date="2015-07" db="EMBL/GenBank/DDBJ databases">
        <title>MeaNS - Measles Nucleotide Surveillance Program.</title>
        <authorList>
            <person name="Tran T."/>
            <person name="Druce J."/>
        </authorList>
    </citation>
    <scope>NUCLEOTIDE SEQUENCE</scope>
    <source>
        <strain evidence="2">UCB-OBI-ISO-001</strain>
        <tissue evidence="2">Gonad</tissue>
    </source>
</reference>
<sequence length="106" mass="11593">MIAKREFNTITITRTSCVTLKTITVITASDTYNHLYNDTAITTVTLTSITRMKASRVILITITIMMANLVIPTSITTMIANRVTLTAITTMIAIMTMIAITTMTAS</sequence>
<keyword evidence="1" id="KW-0472">Membrane</keyword>